<dbReference type="Proteomes" id="UP000050865">
    <property type="component" value="Unassembled WGS sequence"/>
</dbReference>
<dbReference type="Gene3D" id="3.40.50.150">
    <property type="entry name" value="Vaccinia Virus protein VP39"/>
    <property type="match status" value="1"/>
</dbReference>
<dbReference type="SUPFAM" id="SSF53335">
    <property type="entry name" value="S-adenosyl-L-methionine-dependent methyltransferases"/>
    <property type="match status" value="1"/>
</dbReference>
<proteinExistence type="inferred from homology"/>
<feature type="domain" description="Type III R-M EcoP15I C-terminal" evidence="7">
    <location>
        <begin position="588"/>
        <end position="682"/>
    </location>
</feature>
<dbReference type="STRING" id="1423730.FC75_GL000352"/>
<keyword evidence="2 8" id="KW-0489">Methyltransferase</keyword>
<organism evidence="8 9">
    <name type="scientific">Lacticaseibacillus camelliae DSM 22697 = JCM 13995</name>
    <dbReference type="NCBI Taxonomy" id="1423730"/>
    <lineage>
        <taxon>Bacteria</taxon>
        <taxon>Bacillati</taxon>
        <taxon>Bacillota</taxon>
        <taxon>Bacilli</taxon>
        <taxon>Lactobacillales</taxon>
        <taxon>Lactobacillaceae</taxon>
        <taxon>Lacticaseibacillus</taxon>
    </lineage>
</organism>
<dbReference type="PROSITE" id="PS00092">
    <property type="entry name" value="N6_MTASE"/>
    <property type="match status" value="1"/>
</dbReference>
<evidence type="ECO:0000256" key="1">
    <source>
        <dbReference type="ARBA" id="ARBA00006594"/>
    </source>
</evidence>
<dbReference type="PIRSF" id="PIRSF015855">
    <property type="entry name" value="TypeIII_Mtase_mKpnI"/>
    <property type="match status" value="1"/>
</dbReference>
<evidence type="ECO:0000256" key="5">
    <source>
        <dbReference type="ARBA" id="ARBA00022747"/>
    </source>
</evidence>
<accession>A0A0R2F207</accession>
<keyword evidence="9" id="KW-1185">Reference proteome</keyword>
<evidence type="ECO:0000313" key="8">
    <source>
        <dbReference type="EMBL" id="KRN18828.1"/>
    </source>
</evidence>
<evidence type="ECO:0000256" key="4">
    <source>
        <dbReference type="ARBA" id="ARBA00022691"/>
    </source>
</evidence>
<protein>
    <submittedName>
        <fullName evidence="8">DNA methylase</fullName>
    </submittedName>
</protein>
<keyword evidence="4" id="KW-0949">S-adenosyl-L-methionine</keyword>
<dbReference type="GO" id="GO:0032259">
    <property type="term" value="P:methylation"/>
    <property type="evidence" value="ECO:0007669"/>
    <property type="project" value="UniProtKB-KW"/>
</dbReference>
<dbReference type="InterPro" id="IPR002295">
    <property type="entry name" value="N4/N6-MTase_EcoPI_Mod-like"/>
</dbReference>
<dbReference type="InterPro" id="IPR002941">
    <property type="entry name" value="DNA_methylase_N4/N6"/>
</dbReference>
<keyword evidence="3" id="KW-0808">Transferase</keyword>
<evidence type="ECO:0000256" key="2">
    <source>
        <dbReference type="ARBA" id="ARBA00022603"/>
    </source>
</evidence>
<name>A0A0R2F207_9LACO</name>
<dbReference type="Pfam" id="PF18273">
    <property type="entry name" value="T3RM_EcoP15I_C"/>
    <property type="match status" value="1"/>
</dbReference>
<evidence type="ECO:0000313" key="9">
    <source>
        <dbReference type="Proteomes" id="UP000050865"/>
    </source>
</evidence>
<comment type="caution">
    <text evidence="8">The sequence shown here is derived from an EMBL/GenBank/DDBJ whole genome shotgun (WGS) entry which is preliminary data.</text>
</comment>
<dbReference type="GO" id="GO:0003677">
    <property type="term" value="F:DNA binding"/>
    <property type="evidence" value="ECO:0007669"/>
    <property type="project" value="InterPro"/>
</dbReference>
<evidence type="ECO:0000256" key="3">
    <source>
        <dbReference type="ARBA" id="ARBA00022679"/>
    </source>
</evidence>
<dbReference type="Pfam" id="PF01555">
    <property type="entry name" value="N6_N4_Mtase"/>
    <property type="match status" value="1"/>
</dbReference>
<dbReference type="GO" id="GO:0009307">
    <property type="term" value="P:DNA restriction-modification system"/>
    <property type="evidence" value="ECO:0007669"/>
    <property type="project" value="UniProtKB-KW"/>
</dbReference>
<dbReference type="InterPro" id="IPR029063">
    <property type="entry name" value="SAM-dependent_MTases_sf"/>
</dbReference>
<reference evidence="8 9" key="1">
    <citation type="journal article" date="2015" name="Genome Announc.">
        <title>Expanding the biotechnology potential of lactobacilli through comparative genomics of 213 strains and associated genera.</title>
        <authorList>
            <person name="Sun Z."/>
            <person name="Harris H.M."/>
            <person name="McCann A."/>
            <person name="Guo C."/>
            <person name="Argimon S."/>
            <person name="Zhang W."/>
            <person name="Yang X."/>
            <person name="Jeffery I.B."/>
            <person name="Cooney J.C."/>
            <person name="Kagawa T.F."/>
            <person name="Liu W."/>
            <person name="Song Y."/>
            <person name="Salvetti E."/>
            <person name="Wrobel A."/>
            <person name="Rasinkangas P."/>
            <person name="Parkhill J."/>
            <person name="Rea M.C."/>
            <person name="O'Sullivan O."/>
            <person name="Ritari J."/>
            <person name="Douillard F.P."/>
            <person name="Paul Ross R."/>
            <person name="Yang R."/>
            <person name="Briner A.E."/>
            <person name="Felis G.E."/>
            <person name="de Vos W.M."/>
            <person name="Barrangou R."/>
            <person name="Klaenhammer T.R."/>
            <person name="Caufield P.W."/>
            <person name="Cui Y."/>
            <person name="Zhang H."/>
            <person name="O'Toole P.W."/>
        </authorList>
    </citation>
    <scope>NUCLEOTIDE SEQUENCE [LARGE SCALE GENOMIC DNA]</scope>
    <source>
        <strain evidence="8 9">DSM 22697</strain>
    </source>
</reference>
<dbReference type="InterPro" id="IPR041405">
    <property type="entry name" value="T3RM_EcoP15I_C"/>
</dbReference>
<dbReference type="GO" id="GO:0008170">
    <property type="term" value="F:N-methyltransferase activity"/>
    <property type="evidence" value="ECO:0007669"/>
    <property type="project" value="InterPro"/>
</dbReference>
<feature type="domain" description="DNA methylase N-4/N-6" evidence="6">
    <location>
        <begin position="133"/>
        <end position="468"/>
    </location>
</feature>
<comment type="similarity">
    <text evidence="1">Belongs to the N(4)/N(6)-methyltransferase family.</text>
</comment>
<dbReference type="PATRIC" id="fig|1423730.4.peg.371"/>
<dbReference type="EMBL" id="AYZJ01000081">
    <property type="protein sequence ID" value="KRN18828.1"/>
    <property type="molecule type" value="Genomic_DNA"/>
</dbReference>
<dbReference type="AlphaFoldDB" id="A0A0R2F207"/>
<evidence type="ECO:0000259" key="6">
    <source>
        <dbReference type="Pfam" id="PF01555"/>
    </source>
</evidence>
<dbReference type="InterPro" id="IPR002052">
    <property type="entry name" value="DNA_methylase_N6_adenine_CS"/>
</dbReference>
<dbReference type="PRINTS" id="PR00506">
    <property type="entry name" value="D21N6MTFRASE"/>
</dbReference>
<sequence>MTFAKLYQLTKSRRNFMQTDNEKYNETVQPNTAFLNELKDKLPEFFTNNGSFDLNKFMSQLKDKNINELSEGYQLDFIGKGYARRQAGEMSTTVIVPDKKQNMGEGKNSKNLFFTGDNLEVLRHLQSAYTNKVDVIYIDPPYNTGKDDFAYPDKFEYSDDKLKEMFGIDEDQVEHLKSIQGKSSHSAWLTFMYPRLALAKRLLTAEGVMFVSIDDNEVEQLRGIMDEIFGETNFIAQMIIDGTPKNDPLLVATSHEYVLVYCKSEVDARKVDDWGYIHPLNKKINDMVSGKTKEVAERILKEFYEKNDLKKDNISNYKYFDDGGVYRIGPIDDPQGRGPKDIRINPLTGEPLKVPSRGWSCNIETWDRWKKQNLIEFPLDNKKLASKKTYLTQDKLEVGRSVLKMQTRKSTQYLNNMFDKKGVFKNPKPLELLTYLLSLHQIDKDMVVLDFFAGSATTADAVMQLNAEDGGNRQFIMAQLPEKTYTVNSDGTEVPTKGGKAAYDAGFKSIDEISRERIRRAAKKIREDNELTLPENFDGSFKHYRVVKPIKQTLENIEDFDPNNTNLFTNMVDGFSSQSLEVAGDTAGEDTILTTWLAKDGYSFDTNVEEINFGNYTAHQVENNRLYLINEDWGADQTRELLNQLGTHQLEVQSVVLFGYSFNVAELRELENGLKQLDSKVTLIKRY</sequence>
<evidence type="ECO:0000259" key="7">
    <source>
        <dbReference type="Pfam" id="PF18273"/>
    </source>
</evidence>
<gene>
    <name evidence="8" type="ORF">FC75_GL000352</name>
</gene>
<keyword evidence="5" id="KW-0680">Restriction system</keyword>